<evidence type="ECO:0000256" key="6">
    <source>
        <dbReference type="ARBA" id="ARBA00022807"/>
    </source>
</evidence>
<dbReference type="PROSITE" id="PS50235">
    <property type="entry name" value="USP_3"/>
    <property type="match status" value="1"/>
</dbReference>
<organism evidence="8 9">
    <name type="scientific">Angomonas deanei</name>
    <dbReference type="NCBI Taxonomy" id="59799"/>
    <lineage>
        <taxon>Eukaryota</taxon>
        <taxon>Discoba</taxon>
        <taxon>Euglenozoa</taxon>
        <taxon>Kinetoplastea</taxon>
        <taxon>Metakinetoplastina</taxon>
        <taxon>Trypanosomatida</taxon>
        <taxon>Trypanosomatidae</taxon>
        <taxon>Strigomonadinae</taxon>
        <taxon>Angomonas</taxon>
    </lineage>
</organism>
<evidence type="ECO:0000313" key="9">
    <source>
        <dbReference type="Proteomes" id="UP000515908"/>
    </source>
</evidence>
<dbReference type="EMBL" id="LR877145">
    <property type="protein sequence ID" value="CAD2212713.1"/>
    <property type="molecule type" value="Genomic_DNA"/>
</dbReference>
<evidence type="ECO:0000256" key="1">
    <source>
        <dbReference type="ARBA" id="ARBA00000707"/>
    </source>
</evidence>
<dbReference type="Proteomes" id="UP000515908">
    <property type="component" value="Chromosome 01"/>
</dbReference>
<dbReference type="GO" id="GO:0006508">
    <property type="term" value="P:proteolysis"/>
    <property type="evidence" value="ECO:0007669"/>
    <property type="project" value="UniProtKB-KW"/>
</dbReference>
<accession>A0A7G2C1W2</accession>
<keyword evidence="5 8" id="KW-0378">Hydrolase</keyword>
<dbReference type="InterPro" id="IPR028889">
    <property type="entry name" value="USP"/>
</dbReference>
<dbReference type="PANTHER" id="PTHR24006">
    <property type="entry name" value="UBIQUITIN CARBOXYL-TERMINAL HYDROLASE"/>
    <property type="match status" value="1"/>
</dbReference>
<dbReference type="GO" id="GO:0005634">
    <property type="term" value="C:nucleus"/>
    <property type="evidence" value="ECO:0007669"/>
    <property type="project" value="TreeGrafter"/>
</dbReference>
<dbReference type="VEuPathDB" id="TriTrypDB:ADEAN_000012500"/>
<keyword evidence="6" id="KW-0788">Thiol protease</keyword>
<evidence type="ECO:0000313" key="8">
    <source>
        <dbReference type="EMBL" id="CAD2212713.1"/>
    </source>
</evidence>
<evidence type="ECO:0000259" key="7">
    <source>
        <dbReference type="PROSITE" id="PS50235"/>
    </source>
</evidence>
<keyword evidence="3" id="KW-0645">Protease</keyword>
<gene>
    <name evidence="8" type="ORF">ADEAN_000012500</name>
</gene>
<dbReference type="InterPro" id="IPR050164">
    <property type="entry name" value="Peptidase_C19"/>
</dbReference>
<dbReference type="GO" id="GO:0004843">
    <property type="term" value="F:cysteine-type deubiquitinase activity"/>
    <property type="evidence" value="ECO:0007669"/>
    <property type="project" value="UniProtKB-EC"/>
</dbReference>
<dbReference type="EC" id="3.4.19.12" evidence="2"/>
<keyword evidence="4" id="KW-0833">Ubl conjugation pathway</keyword>
<dbReference type="PROSITE" id="PS00972">
    <property type="entry name" value="USP_1"/>
    <property type="match status" value="1"/>
</dbReference>
<keyword evidence="9" id="KW-1185">Reference proteome</keyword>
<dbReference type="InterPro" id="IPR001394">
    <property type="entry name" value="Peptidase_C19_UCH"/>
</dbReference>
<dbReference type="Gene3D" id="2.30.30.380">
    <property type="entry name" value="Zn-finger domain of Sec23/24"/>
    <property type="match status" value="1"/>
</dbReference>
<name>A0A7G2C1W2_9TRYP</name>
<evidence type="ECO:0000256" key="5">
    <source>
        <dbReference type="ARBA" id="ARBA00022801"/>
    </source>
</evidence>
<dbReference type="GO" id="GO:0005829">
    <property type="term" value="C:cytosol"/>
    <property type="evidence" value="ECO:0007669"/>
    <property type="project" value="TreeGrafter"/>
</dbReference>
<evidence type="ECO:0000256" key="4">
    <source>
        <dbReference type="ARBA" id="ARBA00022786"/>
    </source>
</evidence>
<reference evidence="8 9" key="1">
    <citation type="submission" date="2020-08" db="EMBL/GenBank/DDBJ databases">
        <authorList>
            <person name="Newling K."/>
            <person name="Davey J."/>
            <person name="Forrester S."/>
        </authorList>
    </citation>
    <scope>NUCLEOTIDE SEQUENCE [LARGE SCALE GENOMIC DNA]</scope>
    <source>
        <strain evidence="9">Crithidia deanei Carvalho (ATCC PRA-265)</strain>
    </source>
</reference>
<comment type="catalytic activity">
    <reaction evidence="1">
        <text>Thiol-dependent hydrolysis of ester, thioester, amide, peptide and isopeptide bonds formed by the C-terminal Gly of ubiquitin (a 76-residue protein attached to proteins as an intracellular targeting signal).</text>
        <dbReference type="EC" id="3.4.19.12"/>
    </reaction>
</comment>
<dbReference type="InterPro" id="IPR018200">
    <property type="entry name" value="USP_CS"/>
</dbReference>
<dbReference type="InterPro" id="IPR038765">
    <property type="entry name" value="Papain-like_cys_pep_sf"/>
</dbReference>
<dbReference type="Pfam" id="PF00443">
    <property type="entry name" value="UCH"/>
    <property type="match status" value="1"/>
</dbReference>
<feature type="domain" description="USP" evidence="7">
    <location>
        <begin position="173"/>
        <end position="489"/>
    </location>
</feature>
<evidence type="ECO:0000256" key="3">
    <source>
        <dbReference type="ARBA" id="ARBA00022670"/>
    </source>
</evidence>
<dbReference type="SUPFAM" id="SSF54001">
    <property type="entry name" value="Cysteine proteinases"/>
    <property type="match status" value="1"/>
</dbReference>
<sequence>MSTHTSDTFTENGWNRSLLCDSWVSEVLRECEMQHYKPDMWVAVDKNGTVPTTRTAEVVGVVVEDSSFTPAEEGTLSGAVVAENKNVAPAIDVRFMEEAYRCRLPCLTDHTGEEGAALHCPASTFCLSGISALGTDEAALKECLEAVVGKRPEFATPPYLRREAGNVSPCLWRGLINLGSTCYFNSIIQLLFRIPSVRRAILADGTQPDEGDSELMACGLKEIFAEMAFSKDGRRGVDPSSFVKFLSLDPLVQQDAQEFFALLIDWLGTHCGANVKTTVEKTFGGTLLYDRRCASCGASAFRAEPFLYLSLPIHSRLEDSLSSFRTPEEIQGFMCEKCGQSSTATSQQFLRNLPEVLIIHLNRFDFDLHTLERKKIHTPVTFDTVLDLEPHLKHWHETKGKDNGAAEVEAGAKKDAKGHVYELKGVVNHISSTALSGHYTYHSNVTVTREDHTTANLWLDMNDEVVTELGEKDGSISSKDAYLLVYYRMPSAETLTSAEVNESVSDSPEPEEFPPYLMNYVTHINTQLLAEMQRWDHGCSRTEELLQLWAKASASLFTEKPRHFNLNTQYYCVPVNWLFAFGRCFLPPFVDVRGFGKQNPESPRLTPSYNDYSMTETMGVVHYAGMEQVPTNMLLKGVQEFNVSSSCQGIKCHHRKIAPWGSFKLVPAETLELMVAFIKRVYEISGEQLDTTPDDFSSGEALMESLLLTPSNMCSVCVASNAAFIDHMTNHVEKDKYVLNVVMENHSSVATGSPVRPPALLTEEGEDATDEDVPVFVDEHFCRAWEEYYQAKMRWRHTIQMEGFTGTFAMWRTRHEPSSAHLEIKSSFLLGSTTIFGFINNMVFIDNEGNVISHRLVCPHGMLKPEGSPRIVPNSVRKYWIERILQILEEDTRLSGRYLTVSKETLTAALPFLPTTETKICADCVQLYASDAALQQTEKLRRFELKSKLPTLYAAGRLTSVPLVERLLRTTEIKTPEQYISANHPNRQTLKRGSNEKERKAKAEAWRVEQAVRIEAQKKKITSLEKEYEKVRREQQMFSGLARGKSALERLNDTYRPDLEAKKNLEEAREELQRLMMEQPPVQRTYYGCVPTWWVARYYKTIYAEVEYGEGGSDTDAADDLPLNSLLSSLPVINYSSFVCDHHSSLVSHEWLNPVDSWWDGAHKKRAGHIWLSPEELRLAKLYKTGKDSFCKWFPPMVILPWEEYVTLVDILAFDQMLVPNEAAMKEKGESHTSADFTPENVLPAENTVYLVEEDGVRSIYPRPCEECTPLLLRNFQEKITNFHDGSFKLTLHIKKSKKQFYDTVVTLSSADVPNGIHYNTKFGDLKRYIIDKITKEHYYVLLWEKTTIMKGKQELRVLLPNNKPTLPTEDDEPLRDGDADEIDDATLQQVGILDGDNLSVNYTDCIAESCAPSDEGEWQYIPPEILNATPKVPVGETGVAFGQTRLGGIAKKTGVSEENSPATTTAGAFPVMDAPSAEEQGISCSVCTFLNAPGMVVCEMCEAPLPTA</sequence>
<protein>
    <recommendedName>
        <fullName evidence="2">ubiquitinyl hydrolase 1</fullName>
        <ecNumber evidence="2">3.4.19.12</ecNumber>
    </recommendedName>
</protein>
<evidence type="ECO:0000256" key="2">
    <source>
        <dbReference type="ARBA" id="ARBA00012759"/>
    </source>
</evidence>
<proteinExistence type="predicted"/>
<dbReference type="Gene3D" id="3.90.70.10">
    <property type="entry name" value="Cysteine proteinases"/>
    <property type="match status" value="1"/>
</dbReference>
<dbReference type="PANTHER" id="PTHR24006:SF687">
    <property type="entry name" value="UBIQUITIN CARBOXYL-TERMINAL HYDROLASE 10"/>
    <property type="match status" value="1"/>
</dbReference>
<dbReference type="InterPro" id="IPR036443">
    <property type="entry name" value="Znf_RanBP2_sf"/>
</dbReference>
<dbReference type="GO" id="GO:0016579">
    <property type="term" value="P:protein deubiquitination"/>
    <property type="evidence" value="ECO:0007669"/>
    <property type="project" value="InterPro"/>
</dbReference>
<dbReference type="SUPFAM" id="SSF90209">
    <property type="entry name" value="Ran binding protein zinc finger-like"/>
    <property type="match status" value="1"/>
</dbReference>